<dbReference type="KEGG" id="msj:MSSAC_4266"/>
<evidence type="ECO:0000256" key="1">
    <source>
        <dbReference type="SAM" id="Phobius"/>
    </source>
</evidence>
<dbReference type="GeneID" id="24874009"/>
<dbReference type="HOGENOM" id="CLU_070501_0_0_2"/>
<keyword evidence="1" id="KW-1133">Transmembrane helix</keyword>
<dbReference type="EMBL" id="CP009508">
    <property type="protein sequence ID" value="AKB38856.1"/>
    <property type="molecule type" value="Genomic_DNA"/>
</dbReference>
<keyword evidence="1" id="KW-0812">Transmembrane</keyword>
<reference evidence="2 3" key="1">
    <citation type="submission" date="2014-07" db="EMBL/GenBank/DDBJ databases">
        <title>Methanogenic archaea and the global carbon cycle.</title>
        <authorList>
            <person name="Henriksen J.R."/>
            <person name="Luke J."/>
            <person name="Reinhart S."/>
            <person name="Benedict M.N."/>
            <person name="Youngblut N.D."/>
            <person name="Metcalf M.E."/>
            <person name="Whitaker R.J."/>
            <person name="Metcalf W.W."/>
        </authorList>
    </citation>
    <scope>NUCLEOTIDE SEQUENCE [LARGE SCALE GENOMIC DNA]</scope>
    <source>
        <strain evidence="2 3">C2J</strain>
    </source>
</reference>
<keyword evidence="1" id="KW-0472">Membrane</keyword>
<name>A0A0E3LEE0_9EURY</name>
<evidence type="ECO:0000313" key="2">
    <source>
        <dbReference type="EMBL" id="AKB38856.1"/>
    </source>
</evidence>
<protein>
    <submittedName>
        <fullName evidence="2">Uncharacterized protein</fullName>
    </submittedName>
</protein>
<dbReference type="RefSeq" id="WP_048185329.1">
    <property type="nucleotide sequence ID" value="NZ_CP009508.1"/>
</dbReference>
<dbReference type="PATRIC" id="fig|1434118.4.peg.5471"/>
<gene>
    <name evidence="2" type="ORF">MSSAC_4266</name>
</gene>
<organism evidence="2 3">
    <name type="scientific">Methanosarcina siciliae C2J</name>
    <dbReference type="NCBI Taxonomy" id="1434118"/>
    <lineage>
        <taxon>Archaea</taxon>
        <taxon>Methanobacteriati</taxon>
        <taxon>Methanobacteriota</taxon>
        <taxon>Stenosarchaea group</taxon>
        <taxon>Methanomicrobia</taxon>
        <taxon>Methanosarcinales</taxon>
        <taxon>Methanosarcinaceae</taxon>
        <taxon>Methanosarcina</taxon>
    </lineage>
</organism>
<feature type="transmembrane region" description="Helical" evidence="1">
    <location>
        <begin position="97"/>
        <end position="117"/>
    </location>
</feature>
<sequence length="360" mass="42371">MLSPGISLKTDHSTRDRLYWNFFNMIPFLIGSIAISRDSLKWAAVYIGIALFFFLVIEFRFACTHCLYYIRSKGCVKCMMLSGVPKIFKARPGPHRLFEKVMTILGALPMFLFPVYWLVRDPLLLGAYCVSWVLFFLTARRYECVRCLNFECPMNRVPSDVKKEFENEDRLSGNFEFSGKGIRESCSYLCVSLRTKHEFKDFLYWNFVTLTILFSAGIAIGISSTGWLLAYIFIVFFHFDILEQRFFCTHCPYFVRGEKSLRCMMNWGWPRHFRPRPYPPGKFDLVITTMGFIVVLLFPLPWLLKMPFLLGAYCISILLFLLTIRRYECSHCIYFGCPFNRVPVDVRKEFEKRKEFEMGK</sequence>
<dbReference type="Proteomes" id="UP000033123">
    <property type="component" value="Chromosome"/>
</dbReference>
<feature type="transmembrane region" description="Helical" evidence="1">
    <location>
        <begin position="123"/>
        <end position="139"/>
    </location>
</feature>
<evidence type="ECO:0000313" key="3">
    <source>
        <dbReference type="Proteomes" id="UP000033123"/>
    </source>
</evidence>
<proteinExistence type="predicted"/>
<accession>A0A0E3LEE0</accession>
<feature type="transmembrane region" description="Helical" evidence="1">
    <location>
        <begin position="202"/>
        <end position="222"/>
    </location>
</feature>
<dbReference type="AlphaFoldDB" id="A0A0E3LEE0"/>
<feature type="transmembrane region" description="Helical" evidence="1">
    <location>
        <begin position="306"/>
        <end position="324"/>
    </location>
</feature>
<feature type="transmembrane region" description="Helical" evidence="1">
    <location>
        <begin position="42"/>
        <end position="70"/>
    </location>
</feature>
<feature type="transmembrane region" description="Helical" evidence="1">
    <location>
        <begin position="18"/>
        <end position="36"/>
    </location>
</feature>